<name>A0A9P2LFK1_ACIBA</name>
<dbReference type="EMBL" id="AAYLMQ010000073">
    <property type="protein sequence ID" value="EGY2379232.1"/>
    <property type="molecule type" value="Genomic_DNA"/>
</dbReference>
<dbReference type="AlphaFoldDB" id="A0A9P2LFK1"/>
<comment type="caution">
    <text evidence="1">The sequence shown here is derived from an EMBL/GenBank/DDBJ whole genome shotgun (WGS) entry which is preliminary data.</text>
</comment>
<protein>
    <submittedName>
        <fullName evidence="1">Uncharacterized protein</fullName>
    </submittedName>
</protein>
<dbReference type="RefSeq" id="WP_000143779.1">
    <property type="nucleotide sequence ID" value="NZ_CACSGU010000031.1"/>
</dbReference>
<accession>A0A9P2LFK1</accession>
<gene>
    <name evidence="1" type="ORF">JHZ39_003669</name>
</gene>
<evidence type="ECO:0000313" key="1">
    <source>
        <dbReference type="EMBL" id="EGY2379232.1"/>
    </source>
</evidence>
<reference evidence="1" key="1">
    <citation type="submission" date="2020-12" db="EMBL/GenBank/DDBJ databases">
        <authorList>
            <consortium name="Clinical and Environmental Microbiology Branch: Whole genome sequencing antimicrobial resistance pathogens in the healthcare setting"/>
        </authorList>
    </citation>
    <scope>NUCLEOTIDE SEQUENCE</scope>
    <source>
        <strain evidence="1">2018HL-00813</strain>
    </source>
</reference>
<organism evidence="1">
    <name type="scientific">Acinetobacter baumannii</name>
    <dbReference type="NCBI Taxonomy" id="470"/>
    <lineage>
        <taxon>Bacteria</taxon>
        <taxon>Pseudomonadati</taxon>
        <taxon>Pseudomonadota</taxon>
        <taxon>Gammaproteobacteria</taxon>
        <taxon>Moraxellales</taxon>
        <taxon>Moraxellaceae</taxon>
        <taxon>Acinetobacter</taxon>
        <taxon>Acinetobacter calcoaceticus/baumannii complex</taxon>
    </lineage>
</organism>
<proteinExistence type="predicted"/>
<sequence>MTFNSSNAGKYEGLLNTDLVFEALSKGIAVEVAEINTNDWTVLNPSSQLNFADFFSGFLQFRAVKRGEHFEKTLHKNKASTAYSEFLNLDPKGNERYRVGTKNPFIYVLVKRPIKHNDGIFELREFDIYKEQSLGVLGQIVDRQKAPSWLIPAIYKARNAYRNFEHNQRLEDLGHFASSSYRDYKRQYGRKN</sequence>